<evidence type="ECO:0000256" key="5">
    <source>
        <dbReference type="ARBA" id="ARBA00039227"/>
    </source>
</evidence>
<dbReference type="PANTHER" id="PTHR30154:SF0">
    <property type="entry name" value="LEUCINE-RESPONSIVE REGULATORY PROTEIN"/>
    <property type="match status" value="1"/>
</dbReference>
<gene>
    <name evidence="7" type="ORF">GCM10023095_31060</name>
</gene>
<dbReference type="InterPro" id="IPR036390">
    <property type="entry name" value="WH_DNA-bd_sf"/>
</dbReference>
<dbReference type="InterPro" id="IPR019887">
    <property type="entry name" value="Tscrpt_reg_AsnC/Lrp_C"/>
</dbReference>
<dbReference type="Pfam" id="PF01037">
    <property type="entry name" value="AsnC_trans_reg"/>
    <property type="match status" value="1"/>
</dbReference>
<dbReference type="RefSeq" id="WP_345014777.1">
    <property type="nucleotide sequence ID" value="NZ_BAABFC010000028.1"/>
</dbReference>
<keyword evidence="8" id="KW-1185">Reference proteome</keyword>
<protein>
    <recommendedName>
        <fullName evidence="5">Leucine-responsive regulatory protein</fullName>
    </recommendedName>
</protein>
<dbReference type="Gene3D" id="3.30.70.920">
    <property type="match status" value="1"/>
</dbReference>
<keyword evidence="3" id="KW-0010">Activator</keyword>
<sequence>MERRHHHLDRIDEQILAILKLEGRISYQKLAERVHLTPRPCQERVRKLEQAGYILGYTARLDEARLGGGNLILLLQVSLASQSGREAQRAFEEEVSQRPDVLSCWLVSGPFDYVLRLRCTDMAAYRAISDAWLANRSLRIDKIVCTPEMQPIK</sequence>
<dbReference type="PROSITE" id="PS50956">
    <property type="entry name" value="HTH_ASNC_2"/>
    <property type="match status" value="1"/>
</dbReference>
<evidence type="ECO:0000256" key="3">
    <source>
        <dbReference type="ARBA" id="ARBA00023159"/>
    </source>
</evidence>
<evidence type="ECO:0000256" key="2">
    <source>
        <dbReference type="ARBA" id="ARBA00023125"/>
    </source>
</evidence>
<reference evidence="8" key="1">
    <citation type="journal article" date="2019" name="Int. J. Syst. Evol. Microbiol.">
        <title>The Global Catalogue of Microorganisms (GCM) 10K type strain sequencing project: providing services to taxonomists for standard genome sequencing and annotation.</title>
        <authorList>
            <consortium name="The Broad Institute Genomics Platform"/>
            <consortium name="The Broad Institute Genome Sequencing Center for Infectious Disease"/>
            <person name="Wu L."/>
            <person name="Ma J."/>
        </authorList>
    </citation>
    <scope>NUCLEOTIDE SEQUENCE [LARGE SCALE GENOMIC DNA]</scope>
    <source>
        <strain evidence="8">JCM 32226</strain>
    </source>
</reference>
<dbReference type="InterPro" id="IPR011008">
    <property type="entry name" value="Dimeric_a/b-barrel"/>
</dbReference>
<keyword evidence="2" id="KW-0238">DNA-binding</keyword>
<evidence type="ECO:0000256" key="1">
    <source>
        <dbReference type="ARBA" id="ARBA00023015"/>
    </source>
</evidence>
<evidence type="ECO:0000313" key="7">
    <source>
        <dbReference type="EMBL" id="GAA4503953.1"/>
    </source>
</evidence>
<organism evidence="7 8">
    <name type="scientific">Pseudaeromonas paramecii</name>
    <dbReference type="NCBI Taxonomy" id="2138166"/>
    <lineage>
        <taxon>Bacteria</taxon>
        <taxon>Pseudomonadati</taxon>
        <taxon>Pseudomonadota</taxon>
        <taxon>Gammaproteobacteria</taxon>
        <taxon>Aeromonadales</taxon>
        <taxon>Aeromonadaceae</taxon>
        <taxon>Pseudaeromonas</taxon>
    </lineage>
</organism>
<dbReference type="PRINTS" id="PR00033">
    <property type="entry name" value="HTHASNC"/>
</dbReference>
<dbReference type="Proteomes" id="UP001501321">
    <property type="component" value="Unassembled WGS sequence"/>
</dbReference>
<keyword evidence="4" id="KW-0804">Transcription</keyword>
<name>A0ABP8QIE1_9GAMM</name>
<dbReference type="InterPro" id="IPR000485">
    <property type="entry name" value="AsnC-type_HTH_dom"/>
</dbReference>
<dbReference type="EMBL" id="BAABFC010000028">
    <property type="protein sequence ID" value="GAA4503953.1"/>
    <property type="molecule type" value="Genomic_DNA"/>
</dbReference>
<feature type="domain" description="HTH asnC-type" evidence="6">
    <location>
        <begin position="8"/>
        <end position="69"/>
    </location>
</feature>
<dbReference type="PANTHER" id="PTHR30154">
    <property type="entry name" value="LEUCINE-RESPONSIVE REGULATORY PROTEIN"/>
    <property type="match status" value="1"/>
</dbReference>
<evidence type="ECO:0000256" key="4">
    <source>
        <dbReference type="ARBA" id="ARBA00023163"/>
    </source>
</evidence>
<comment type="caution">
    <text evidence="7">The sequence shown here is derived from an EMBL/GenBank/DDBJ whole genome shotgun (WGS) entry which is preliminary data.</text>
</comment>
<dbReference type="InterPro" id="IPR019888">
    <property type="entry name" value="Tscrpt_reg_AsnC-like"/>
</dbReference>
<proteinExistence type="predicted"/>
<dbReference type="SUPFAM" id="SSF46785">
    <property type="entry name" value="Winged helix' DNA-binding domain"/>
    <property type="match status" value="1"/>
</dbReference>
<accession>A0ABP8QIE1</accession>
<evidence type="ECO:0000259" key="6">
    <source>
        <dbReference type="PROSITE" id="PS50956"/>
    </source>
</evidence>
<keyword evidence="1" id="KW-0805">Transcription regulation</keyword>
<dbReference type="Pfam" id="PF13412">
    <property type="entry name" value="HTH_24"/>
    <property type="match status" value="1"/>
</dbReference>
<dbReference type="SMART" id="SM00344">
    <property type="entry name" value="HTH_ASNC"/>
    <property type="match status" value="1"/>
</dbReference>
<dbReference type="InterPro" id="IPR036388">
    <property type="entry name" value="WH-like_DNA-bd_sf"/>
</dbReference>
<dbReference type="Gene3D" id="1.10.10.10">
    <property type="entry name" value="Winged helix-like DNA-binding domain superfamily/Winged helix DNA-binding domain"/>
    <property type="match status" value="1"/>
</dbReference>
<dbReference type="SUPFAM" id="SSF54909">
    <property type="entry name" value="Dimeric alpha+beta barrel"/>
    <property type="match status" value="1"/>
</dbReference>
<evidence type="ECO:0000313" key="8">
    <source>
        <dbReference type="Proteomes" id="UP001501321"/>
    </source>
</evidence>